<dbReference type="Proteomes" id="UP000001868">
    <property type="component" value="Chromosome"/>
</dbReference>
<dbReference type="PANTHER" id="PTHR39323">
    <property type="entry name" value="BLR1149 PROTEIN"/>
    <property type="match status" value="1"/>
</dbReference>
<dbReference type="NCBIfam" id="TIGR04123">
    <property type="entry name" value="P_estr_lig_assc"/>
    <property type="match status" value="1"/>
</dbReference>
<sequence length="247" mass="26051">MGSPVVNALAPLFAYAFAASGCGGLRTHVAGTEVVMRASGALWIGAERSLVAADLHLEKGSSYAVRGQMLPPYDTRETLSRLEAEVAATAPAALILLGDTFHDRRAEQRLAADDAERLRALARGRRLIWVVGNHDADGPQALPGETADELSLAGLVLRHEPQGGLQPGEVAGHLHPAAKVRAPRGTVRRRCFVTDAERAILPAFGAYAGGLNVRDAAFAGMFARPPLAGALASSRVRAIGWRQLADD</sequence>
<organism evidence="3 4">
    <name type="scientific">Phenylobacterium zucineum (strain HLK1)</name>
    <dbReference type="NCBI Taxonomy" id="450851"/>
    <lineage>
        <taxon>Bacteria</taxon>
        <taxon>Pseudomonadati</taxon>
        <taxon>Pseudomonadota</taxon>
        <taxon>Alphaproteobacteria</taxon>
        <taxon>Caulobacterales</taxon>
        <taxon>Caulobacteraceae</taxon>
        <taxon>Phenylobacterium</taxon>
    </lineage>
</organism>
<evidence type="ECO:0000259" key="2">
    <source>
        <dbReference type="Pfam" id="PF00149"/>
    </source>
</evidence>
<dbReference type="InterPro" id="IPR029052">
    <property type="entry name" value="Metallo-depent_PP-like"/>
</dbReference>
<dbReference type="Gene3D" id="3.60.21.10">
    <property type="match status" value="1"/>
</dbReference>
<dbReference type="GO" id="GO:0016787">
    <property type="term" value="F:hydrolase activity"/>
    <property type="evidence" value="ECO:0007669"/>
    <property type="project" value="InterPro"/>
</dbReference>
<dbReference type="InterPro" id="IPR004843">
    <property type="entry name" value="Calcineurin-like_PHP"/>
</dbReference>
<evidence type="ECO:0000313" key="4">
    <source>
        <dbReference type="Proteomes" id="UP000001868"/>
    </source>
</evidence>
<dbReference type="SUPFAM" id="SSF56300">
    <property type="entry name" value="Metallo-dependent phosphatases"/>
    <property type="match status" value="1"/>
</dbReference>
<dbReference type="Pfam" id="PF00149">
    <property type="entry name" value="Metallophos"/>
    <property type="match status" value="1"/>
</dbReference>
<dbReference type="STRING" id="450851.PHZ_c2762"/>
<feature type="signal peptide" evidence="1">
    <location>
        <begin position="1"/>
        <end position="18"/>
    </location>
</feature>
<dbReference type="KEGG" id="pzu:PHZ_c2762"/>
<dbReference type="EMBL" id="CP000747">
    <property type="protein sequence ID" value="ACG79171.1"/>
    <property type="molecule type" value="Genomic_DNA"/>
</dbReference>
<dbReference type="PANTHER" id="PTHR39323:SF1">
    <property type="entry name" value="BLR1149 PROTEIN"/>
    <property type="match status" value="1"/>
</dbReference>
<dbReference type="AlphaFoldDB" id="B4R853"/>
<protein>
    <recommendedName>
        <fullName evidence="2">Calcineurin-like phosphoesterase domain-containing protein</fullName>
    </recommendedName>
</protein>
<proteinExistence type="predicted"/>
<feature type="domain" description="Calcineurin-like phosphoesterase" evidence="2">
    <location>
        <begin position="50"/>
        <end position="143"/>
    </location>
</feature>
<dbReference type="eggNOG" id="COG1407">
    <property type="taxonomic scope" value="Bacteria"/>
</dbReference>
<accession>B4R853</accession>
<evidence type="ECO:0000256" key="1">
    <source>
        <dbReference type="SAM" id="SignalP"/>
    </source>
</evidence>
<dbReference type="InterPro" id="IPR026336">
    <property type="entry name" value="PdeM-like"/>
</dbReference>
<evidence type="ECO:0000313" key="3">
    <source>
        <dbReference type="EMBL" id="ACG79171.1"/>
    </source>
</evidence>
<name>B4R853_PHEZH</name>
<gene>
    <name evidence="3" type="ordered locus">PHZ_c2762</name>
</gene>
<dbReference type="HOGENOM" id="CLU_075478_2_0_5"/>
<reference evidence="3 4" key="1">
    <citation type="journal article" date="2008" name="BMC Genomics">
        <title>Complete genome of Phenylobacterium zucineum - a novel facultative intracellular bacterium isolated from human erythroleukemia cell line K562.</title>
        <authorList>
            <person name="Luo Y."/>
            <person name="Xu X."/>
            <person name="Ding Z."/>
            <person name="Liu Z."/>
            <person name="Zhang B."/>
            <person name="Yan Z."/>
            <person name="Sun J."/>
            <person name="Hu S."/>
            <person name="Hu X."/>
        </authorList>
    </citation>
    <scope>NUCLEOTIDE SEQUENCE [LARGE SCALE GENOMIC DNA]</scope>
    <source>
        <strain evidence="3 4">HLK1</strain>
    </source>
</reference>
<feature type="chain" id="PRO_5002825228" description="Calcineurin-like phosphoesterase domain-containing protein" evidence="1">
    <location>
        <begin position="19"/>
        <end position="247"/>
    </location>
</feature>
<keyword evidence="4" id="KW-1185">Reference proteome</keyword>
<keyword evidence="1" id="KW-0732">Signal</keyword>